<protein>
    <submittedName>
        <fullName evidence="10">Alkylation response protein AidB-like acyl-CoA dehydrogenase</fullName>
    </submittedName>
</protein>
<dbReference type="PANTHER" id="PTHR43292:SF4">
    <property type="entry name" value="ACYL-COA DEHYDROGENASE FADE34"/>
    <property type="match status" value="1"/>
</dbReference>
<keyword evidence="11" id="KW-1185">Reference proteome</keyword>
<dbReference type="Proteomes" id="UP000248330">
    <property type="component" value="Unassembled WGS sequence"/>
</dbReference>
<evidence type="ECO:0000256" key="6">
    <source>
        <dbReference type="RuleBase" id="RU362125"/>
    </source>
</evidence>
<evidence type="ECO:0000313" key="10">
    <source>
        <dbReference type="EMBL" id="PXV71649.1"/>
    </source>
</evidence>
<sequence length="403" mass="44461">MDFNDSPEEARYRTKVAAWLAAHAPRFEAGPDIKPNSAAWVRLSKAWQKVKAEAGYAGITWPRELGGQGGSMLDGVIFQQEEQRYRVPNVLFQVGMGMCLPTVIAYASREQTQRFVGPALRGEEVWCQLFSEPAAGSDLAGIRTRAVRDGDEWIVNGQKVWTSYAQYSDFAIVLTRTEPSVPKHAGLTMFWLDMRSPGVEVRPIRTLAGDEDFNEVFLSDVRIPDSQRLGAVNAGWKVALTTLMHERLAIGKPPEHAGIEQIIALAKSIRTESGGMLLDAADVRDSIARYYVNDAGLDFLRMRAQTALSKGLPPGPEASIGKLVMAKTRQDLAAFALDLLESGAIIEDDDRSVLSTLQQTYFWAPGLRIAGGTDEILRNIVAERVLGLPADYRPDKDVPFNQQ</sequence>
<dbReference type="GO" id="GO:0005886">
    <property type="term" value="C:plasma membrane"/>
    <property type="evidence" value="ECO:0007669"/>
    <property type="project" value="TreeGrafter"/>
</dbReference>
<evidence type="ECO:0000256" key="1">
    <source>
        <dbReference type="ARBA" id="ARBA00001974"/>
    </source>
</evidence>
<dbReference type="InterPro" id="IPR013786">
    <property type="entry name" value="AcylCoA_DH/ox_N"/>
</dbReference>
<evidence type="ECO:0000313" key="11">
    <source>
        <dbReference type="Proteomes" id="UP000248330"/>
    </source>
</evidence>
<dbReference type="GO" id="GO:0016627">
    <property type="term" value="F:oxidoreductase activity, acting on the CH-CH group of donors"/>
    <property type="evidence" value="ECO:0007669"/>
    <property type="project" value="InterPro"/>
</dbReference>
<dbReference type="InterPro" id="IPR009075">
    <property type="entry name" value="AcylCo_DH/oxidase_C"/>
</dbReference>
<comment type="similarity">
    <text evidence="2 6">Belongs to the acyl-CoA dehydrogenase family.</text>
</comment>
<dbReference type="Pfam" id="PF00441">
    <property type="entry name" value="Acyl-CoA_dh_1"/>
    <property type="match status" value="1"/>
</dbReference>
<dbReference type="Gene3D" id="2.40.110.10">
    <property type="entry name" value="Butyryl-CoA Dehydrogenase, subunit A, domain 2"/>
    <property type="match status" value="1"/>
</dbReference>
<dbReference type="Pfam" id="PF02771">
    <property type="entry name" value="Acyl-CoA_dh_N"/>
    <property type="match status" value="1"/>
</dbReference>
<dbReference type="SUPFAM" id="SSF47203">
    <property type="entry name" value="Acyl-CoA dehydrogenase C-terminal domain-like"/>
    <property type="match status" value="1"/>
</dbReference>
<feature type="domain" description="Acyl-CoA dehydrogenase/oxidase C-terminal" evidence="7">
    <location>
        <begin position="233"/>
        <end position="386"/>
    </location>
</feature>
<dbReference type="Gene3D" id="1.10.540.10">
    <property type="entry name" value="Acyl-CoA dehydrogenase/oxidase, N-terminal domain"/>
    <property type="match status" value="1"/>
</dbReference>
<keyword evidence="3 6" id="KW-0285">Flavoprotein</keyword>
<keyword evidence="4 6" id="KW-0274">FAD</keyword>
<dbReference type="InterPro" id="IPR037069">
    <property type="entry name" value="AcylCoA_DH/ox_N_sf"/>
</dbReference>
<dbReference type="InterPro" id="IPR036250">
    <property type="entry name" value="AcylCo_DH-like_C"/>
</dbReference>
<dbReference type="OrthoDB" id="9769473at2"/>
<feature type="domain" description="Acyl-CoA oxidase/dehydrogenase middle" evidence="8">
    <location>
        <begin position="127"/>
        <end position="220"/>
    </location>
</feature>
<evidence type="ECO:0000259" key="8">
    <source>
        <dbReference type="Pfam" id="PF02770"/>
    </source>
</evidence>
<evidence type="ECO:0000259" key="9">
    <source>
        <dbReference type="Pfam" id="PF02771"/>
    </source>
</evidence>
<dbReference type="PANTHER" id="PTHR43292">
    <property type="entry name" value="ACYL-COA DEHYDROGENASE"/>
    <property type="match status" value="1"/>
</dbReference>
<dbReference type="EMBL" id="QICN01000001">
    <property type="protein sequence ID" value="PXV71649.1"/>
    <property type="molecule type" value="Genomic_DNA"/>
</dbReference>
<accession>A0A318EFS4</accession>
<evidence type="ECO:0000256" key="2">
    <source>
        <dbReference type="ARBA" id="ARBA00009347"/>
    </source>
</evidence>
<dbReference type="Pfam" id="PF02770">
    <property type="entry name" value="Acyl-CoA_dh_M"/>
    <property type="match status" value="1"/>
</dbReference>
<dbReference type="InterPro" id="IPR046373">
    <property type="entry name" value="Acyl-CoA_Oxase/DH_mid-dom_sf"/>
</dbReference>
<organism evidence="10 11">
    <name type="scientific">Sinimarinibacterium flocculans</name>
    <dbReference type="NCBI Taxonomy" id="985250"/>
    <lineage>
        <taxon>Bacteria</taxon>
        <taxon>Pseudomonadati</taxon>
        <taxon>Pseudomonadota</taxon>
        <taxon>Gammaproteobacteria</taxon>
        <taxon>Nevskiales</taxon>
        <taxon>Nevskiaceae</taxon>
        <taxon>Sinimarinibacterium</taxon>
    </lineage>
</organism>
<evidence type="ECO:0000259" key="7">
    <source>
        <dbReference type="Pfam" id="PF00441"/>
    </source>
</evidence>
<proteinExistence type="inferred from homology"/>
<evidence type="ECO:0000256" key="4">
    <source>
        <dbReference type="ARBA" id="ARBA00022827"/>
    </source>
</evidence>
<dbReference type="Gene3D" id="1.20.140.10">
    <property type="entry name" value="Butyryl-CoA Dehydrogenase, subunit A, domain 3"/>
    <property type="match status" value="1"/>
</dbReference>
<dbReference type="FunFam" id="2.40.110.10:FF:000011">
    <property type="entry name" value="Acyl-CoA dehydrogenase FadE34"/>
    <property type="match status" value="1"/>
</dbReference>
<reference evidence="10 11" key="1">
    <citation type="submission" date="2018-04" db="EMBL/GenBank/DDBJ databases">
        <title>Genomic Encyclopedia of Type Strains, Phase IV (KMG-IV): sequencing the most valuable type-strain genomes for metagenomic binning, comparative biology and taxonomic classification.</title>
        <authorList>
            <person name="Goeker M."/>
        </authorList>
    </citation>
    <scope>NUCLEOTIDE SEQUENCE [LARGE SCALE GENOMIC DNA]</scope>
    <source>
        <strain evidence="10 11">DSM 104150</strain>
    </source>
</reference>
<gene>
    <name evidence="10" type="ORF">C8D93_101704</name>
</gene>
<dbReference type="InterPro" id="IPR052161">
    <property type="entry name" value="Mycobact_Acyl-CoA_DH"/>
</dbReference>
<dbReference type="GO" id="GO:0050660">
    <property type="term" value="F:flavin adenine dinucleotide binding"/>
    <property type="evidence" value="ECO:0007669"/>
    <property type="project" value="InterPro"/>
</dbReference>
<dbReference type="InterPro" id="IPR006091">
    <property type="entry name" value="Acyl-CoA_Oxase/DH_mid-dom"/>
</dbReference>
<evidence type="ECO:0000256" key="3">
    <source>
        <dbReference type="ARBA" id="ARBA00022630"/>
    </source>
</evidence>
<name>A0A318EFS4_9GAMM</name>
<evidence type="ECO:0000256" key="5">
    <source>
        <dbReference type="ARBA" id="ARBA00023002"/>
    </source>
</evidence>
<comment type="caution">
    <text evidence="10">The sequence shown here is derived from an EMBL/GenBank/DDBJ whole genome shotgun (WGS) entry which is preliminary data.</text>
</comment>
<comment type="cofactor">
    <cofactor evidence="1 6">
        <name>FAD</name>
        <dbReference type="ChEBI" id="CHEBI:57692"/>
    </cofactor>
</comment>
<dbReference type="AlphaFoldDB" id="A0A318EFS4"/>
<dbReference type="SUPFAM" id="SSF56645">
    <property type="entry name" value="Acyl-CoA dehydrogenase NM domain-like"/>
    <property type="match status" value="1"/>
</dbReference>
<feature type="domain" description="Acyl-CoA dehydrogenase/oxidase N-terminal" evidence="9">
    <location>
        <begin position="36"/>
        <end position="123"/>
    </location>
</feature>
<dbReference type="RefSeq" id="WP_110263748.1">
    <property type="nucleotide sequence ID" value="NZ_CAKZQT010000024.1"/>
</dbReference>
<dbReference type="InterPro" id="IPR009100">
    <property type="entry name" value="AcylCoA_DH/oxidase_NM_dom_sf"/>
</dbReference>
<keyword evidence="5 6" id="KW-0560">Oxidoreductase</keyword>